<proteinExistence type="predicted"/>
<dbReference type="SUPFAM" id="SSF55048">
    <property type="entry name" value="Probable ACP-binding domain of malonyl-CoA ACP transacylase"/>
    <property type="match status" value="1"/>
</dbReference>
<evidence type="ECO:0000313" key="4">
    <source>
        <dbReference type="EMBL" id="AAZ55269.1"/>
    </source>
</evidence>
<dbReference type="InterPro" id="IPR001227">
    <property type="entry name" value="Ac_transferase_dom_sf"/>
</dbReference>
<accession>Q47QK0</accession>
<dbReference type="InterPro" id="IPR014043">
    <property type="entry name" value="Acyl_transferase_dom"/>
</dbReference>
<evidence type="ECO:0000256" key="2">
    <source>
        <dbReference type="ARBA" id="ARBA00023315"/>
    </source>
</evidence>
<protein>
    <submittedName>
        <fullName evidence="4">Modular polyketide synthase</fullName>
    </submittedName>
</protein>
<dbReference type="SUPFAM" id="SSF52151">
    <property type="entry name" value="FabD/lysophospholipase-like"/>
    <property type="match status" value="1"/>
</dbReference>
<gene>
    <name evidence="4" type="ordered locus">Tfu_1231</name>
</gene>
<evidence type="ECO:0000259" key="3">
    <source>
        <dbReference type="SMART" id="SM00827"/>
    </source>
</evidence>
<reference evidence="4" key="1">
    <citation type="submission" date="2005-07" db="EMBL/GenBank/DDBJ databases">
        <title>Complete sequence of Thermobifida fusca YX.</title>
        <authorList>
            <consortium name="US DOE Joint Genome Institute"/>
            <person name="Copeland A."/>
            <person name="Lucas S."/>
            <person name="Lapidus A."/>
            <person name="Barry K."/>
            <person name="Detter J.C."/>
            <person name="Glavina T."/>
            <person name="Hammon N."/>
            <person name="Israni S."/>
            <person name="Pitluck S."/>
            <person name="Di Bartolo G."/>
            <person name="Chain P."/>
            <person name="Schmutz J."/>
            <person name="Larimer F."/>
            <person name="Land M."/>
            <person name="Lykidis A."/>
            <person name="Richardson P."/>
        </authorList>
    </citation>
    <scope>NUCLEOTIDE SEQUENCE</scope>
    <source>
        <strain evidence="4">YX</strain>
    </source>
</reference>
<dbReference type="InterPro" id="IPR016036">
    <property type="entry name" value="Malonyl_transacylase_ACP-bd"/>
</dbReference>
<dbReference type="SMART" id="SM00827">
    <property type="entry name" value="PKS_AT"/>
    <property type="match status" value="1"/>
</dbReference>
<dbReference type="KEGG" id="tfu:Tfu_1231"/>
<dbReference type="STRING" id="269800.Tfu_1231"/>
<feature type="domain" description="Malonyl-CoA:ACP transacylase (MAT)" evidence="3">
    <location>
        <begin position="13"/>
        <end position="311"/>
    </location>
</feature>
<dbReference type="HOGENOM" id="CLU_030558_3_0_11"/>
<dbReference type="InterPro" id="IPR050091">
    <property type="entry name" value="PKS_NRPS_Biosynth_Enz"/>
</dbReference>
<dbReference type="Pfam" id="PF00698">
    <property type="entry name" value="Acyl_transf_1"/>
    <property type="match status" value="1"/>
</dbReference>
<dbReference type="OrthoDB" id="4537517at2"/>
<dbReference type="RefSeq" id="WP_011291678.1">
    <property type="nucleotide sequence ID" value="NC_007333.1"/>
</dbReference>
<dbReference type="eggNOG" id="COG3321">
    <property type="taxonomic scope" value="Bacteria"/>
</dbReference>
<dbReference type="AlphaFoldDB" id="Q47QK0"/>
<keyword evidence="2" id="KW-0012">Acyltransferase</keyword>
<dbReference type="PANTHER" id="PTHR43775:SF51">
    <property type="entry name" value="INACTIVE PHENOLPHTHIOCEROL SYNTHESIS POLYKETIDE SYNTHASE TYPE I PKS1-RELATED"/>
    <property type="match status" value="1"/>
</dbReference>
<dbReference type="Gene3D" id="3.40.366.10">
    <property type="entry name" value="Malonyl-Coenzyme A Acyl Carrier Protein, domain 2"/>
    <property type="match status" value="1"/>
</dbReference>
<dbReference type="InterPro" id="IPR016035">
    <property type="entry name" value="Acyl_Trfase/lysoPLipase"/>
</dbReference>
<dbReference type="PANTHER" id="PTHR43775">
    <property type="entry name" value="FATTY ACID SYNTHASE"/>
    <property type="match status" value="1"/>
</dbReference>
<dbReference type="EMBL" id="CP000088">
    <property type="protein sequence ID" value="AAZ55269.1"/>
    <property type="molecule type" value="Genomic_DNA"/>
</dbReference>
<evidence type="ECO:0000256" key="1">
    <source>
        <dbReference type="ARBA" id="ARBA00022679"/>
    </source>
</evidence>
<dbReference type="GO" id="GO:0006633">
    <property type="term" value="P:fatty acid biosynthetic process"/>
    <property type="evidence" value="ECO:0007669"/>
    <property type="project" value="TreeGrafter"/>
</dbReference>
<sequence>MNQHVLAPPVALLLPGQGAQYRRMGAALHGYDRVFTEVMDEFLELLGADGERLRELWLTGEPADGVHDGLNAQPLLFGVAYAAAKSLEHRGLRPAVLLGHSIGELCAATLAGVWDLPAAARILAARSSSLGKAPRGGMLAVAAAPDTVEPLIPAECARAGVAVGAVNGAAQTVLAGPEAELAATDAVLKAKGMTTRAVRTAQPFHSPAMAEAARVFQEAIAAEQRNSPAIPLVSSLTAEPVTEQQALDPGFWASQMSRPVLFWPALQALDRRGAHTYVEVGPGKGLAAAARRLPTVLEGSSRVVSTLPSERGDTVATWESALAALASAGHLAG</sequence>
<dbReference type="GO" id="GO:0004312">
    <property type="term" value="F:fatty acid synthase activity"/>
    <property type="evidence" value="ECO:0007669"/>
    <property type="project" value="TreeGrafter"/>
</dbReference>
<name>Q47QK0_THEFY</name>
<keyword evidence="1" id="KW-0808">Transferase</keyword>
<organism evidence="4">
    <name type="scientific">Thermobifida fusca (strain YX)</name>
    <dbReference type="NCBI Taxonomy" id="269800"/>
    <lineage>
        <taxon>Bacteria</taxon>
        <taxon>Bacillati</taxon>
        <taxon>Actinomycetota</taxon>
        <taxon>Actinomycetes</taxon>
        <taxon>Streptosporangiales</taxon>
        <taxon>Nocardiopsidaceae</taxon>
        <taxon>Thermobifida</taxon>
    </lineage>
</organism>